<dbReference type="InterPro" id="IPR036985">
    <property type="entry name" value="Transglutaminase-like_sf"/>
</dbReference>
<feature type="compositionally biased region" description="Basic and acidic residues" evidence="1">
    <location>
        <begin position="596"/>
        <end position="609"/>
    </location>
</feature>
<dbReference type="GO" id="GO:0006298">
    <property type="term" value="P:mismatch repair"/>
    <property type="evidence" value="ECO:0007669"/>
    <property type="project" value="TreeGrafter"/>
</dbReference>
<feature type="compositionally biased region" description="Basic and acidic residues" evidence="1">
    <location>
        <begin position="301"/>
        <end position="314"/>
    </location>
</feature>
<dbReference type="SUPFAM" id="SSF54001">
    <property type="entry name" value="Cysteine proteinases"/>
    <property type="match status" value="1"/>
</dbReference>
<dbReference type="HOGENOM" id="CLU_392450_0_0_1"/>
<feature type="compositionally biased region" description="Basic and acidic residues" evidence="1">
    <location>
        <begin position="241"/>
        <end position="254"/>
    </location>
</feature>
<dbReference type="GO" id="GO:0003684">
    <property type="term" value="F:damaged DNA binding"/>
    <property type="evidence" value="ECO:0007669"/>
    <property type="project" value="InterPro"/>
</dbReference>
<dbReference type="GO" id="GO:0000111">
    <property type="term" value="C:nucleotide-excision repair factor 2 complex"/>
    <property type="evidence" value="ECO:0007669"/>
    <property type="project" value="TreeGrafter"/>
</dbReference>
<organism evidence="2">
    <name type="scientific">Magallana gigas</name>
    <name type="common">Pacific oyster</name>
    <name type="synonym">Crassostrea gigas</name>
    <dbReference type="NCBI Taxonomy" id="29159"/>
    <lineage>
        <taxon>Eukaryota</taxon>
        <taxon>Metazoa</taxon>
        <taxon>Spiralia</taxon>
        <taxon>Lophotrochozoa</taxon>
        <taxon>Mollusca</taxon>
        <taxon>Bivalvia</taxon>
        <taxon>Autobranchia</taxon>
        <taxon>Pteriomorphia</taxon>
        <taxon>Ostreida</taxon>
        <taxon>Ostreoidea</taxon>
        <taxon>Ostreidae</taxon>
        <taxon>Magallana</taxon>
    </lineage>
</organism>
<proteinExistence type="predicted"/>
<feature type="compositionally biased region" description="Polar residues" evidence="1">
    <location>
        <begin position="171"/>
        <end position="192"/>
    </location>
</feature>
<accession>K1PE66</accession>
<dbReference type="EMBL" id="JH816891">
    <property type="protein sequence ID" value="EKC22177.1"/>
    <property type="molecule type" value="Genomic_DNA"/>
</dbReference>
<name>K1PE66_MAGGI</name>
<feature type="compositionally biased region" description="Basic and acidic residues" evidence="1">
    <location>
        <begin position="27"/>
        <end position="51"/>
    </location>
</feature>
<feature type="compositionally biased region" description="Acidic residues" evidence="1">
    <location>
        <begin position="380"/>
        <end position="393"/>
    </location>
</feature>
<feature type="compositionally biased region" description="Basic and acidic residues" evidence="1">
    <location>
        <begin position="63"/>
        <end position="85"/>
    </location>
</feature>
<evidence type="ECO:0000256" key="1">
    <source>
        <dbReference type="SAM" id="MobiDB-lite"/>
    </source>
</evidence>
<dbReference type="GO" id="GO:0005737">
    <property type="term" value="C:cytoplasm"/>
    <property type="evidence" value="ECO:0007669"/>
    <property type="project" value="TreeGrafter"/>
</dbReference>
<dbReference type="InParanoid" id="K1PE66"/>
<dbReference type="GO" id="GO:0006289">
    <property type="term" value="P:nucleotide-excision repair"/>
    <property type="evidence" value="ECO:0007669"/>
    <property type="project" value="InterPro"/>
</dbReference>
<feature type="region of interest" description="Disordered" evidence="1">
    <location>
        <begin position="209"/>
        <end position="344"/>
    </location>
</feature>
<dbReference type="PANTHER" id="PTHR12135:SF0">
    <property type="entry name" value="DNA REPAIR PROTEIN COMPLEMENTING XP-C CELLS"/>
    <property type="match status" value="1"/>
</dbReference>
<dbReference type="InterPro" id="IPR004583">
    <property type="entry name" value="DNA_repair_Rad4"/>
</dbReference>
<feature type="region of interest" description="Disordered" evidence="1">
    <location>
        <begin position="578"/>
        <end position="684"/>
    </location>
</feature>
<dbReference type="PANTHER" id="PTHR12135">
    <property type="entry name" value="DNA REPAIR PROTEIN XP-C / RAD4"/>
    <property type="match status" value="1"/>
</dbReference>
<feature type="compositionally biased region" description="Basic and acidic residues" evidence="1">
    <location>
        <begin position="656"/>
        <end position="665"/>
    </location>
</feature>
<feature type="compositionally biased region" description="Acidic residues" evidence="1">
    <location>
        <begin position="666"/>
        <end position="676"/>
    </location>
</feature>
<reference evidence="2" key="1">
    <citation type="journal article" date="2012" name="Nature">
        <title>The oyster genome reveals stress adaptation and complexity of shell formation.</title>
        <authorList>
            <person name="Zhang G."/>
            <person name="Fang X."/>
            <person name="Guo X."/>
            <person name="Li L."/>
            <person name="Luo R."/>
            <person name="Xu F."/>
            <person name="Yang P."/>
            <person name="Zhang L."/>
            <person name="Wang X."/>
            <person name="Qi H."/>
            <person name="Xiong Z."/>
            <person name="Que H."/>
            <person name="Xie Y."/>
            <person name="Holland P.W."/>
            <person name="Paps J."/>
            <person name="Zhu Y."/>
            <person name="Wu F."/>
            <person name="Chen Y."/>
            <person name="Wang J."/>
            <person name="Peng C."/>
            <person name="Meng J."/>
            <person name="Yang L."/>
            <person name="Liu J."/>
            <person name="Wen B."/>
            <person name="Zhang N."/>
            <person name="Huang Z."/>
            <person name="Zhu Q."/>
            <person name="Feng Y."/>
            <person name="Mount A."/>
            <person name="Hedgecock D."/>
            <person name="Xu Z."/>
            <person name="Liu Y."/>
            <person name="Domazet-Loso T."/>
            <person name="Du Y."/>
            <person name="Sun X."/>
            <person name="Zhang S."/>
            <person name="Liu B."/>
            <person name="Cheng P."/>
            <person name="Jiang X."/>
            <person name="Li J."/>
            <person name="Fan D."/>
            <person name="Wang W."/>
            <person name="Fu W."/>
            <person name="Wang T."/>
            <person name="Wang B."/>
            <person name="Zhang J."/>
            <person name="Peng Z."/>
            <person name="Li Y."/>
            <person name="Li N."/>
            <person name="Wang J."/>
            <person name="Chen M."/>
            <person name="He Y."/>
            <person name="Tan F."/>
            <person name="Song X."/>
            <person name="Zheng Q."/>
            <person name="Huang R."/>
            <person name="Yang H."/>
            <person name="Du X."/>
            <person name="Chen L."/>
            <person name="Yang M."/>
            <person name="Gaffney P.M."/>
            <person name="Wang S."/>
            <person name="Luo L."/>
            <person name="She Z."/>
            <person name="Ming Y."/>
            <person name="Huang W."/>
            <person name="Zhang S."/>
            <person name="Huang B."/>
            <person name="Zhang Y."/>
            <person name="Qu T."/>
            <person name="Ni P."/>
            <person name="Miao G."/>
            <person name="Wang J."/>
            <person name="Wang Q."/>
            <person name="Steinberg C.E."/>
            <person name="Wang H."/>
            <person name="Li N."/>
            <person name="Qian L."/>
            <person name="Zhang G."/>
            <person name="Li Y."/>
            <person name="Yang H."/>
            <person name="Liu X."/>
            <person name="Wang J."/>
            <person name="Yin Y."/>
            <person name="Wang J."/>
        </authorList>
    </citation>
    <scope>NUCLEOTIDE SEQUENCE [LARGE SCALE GENOMIC DNA]</scope>
    <source>
        <strain evidence="2">05x7-T-G4-1.051#20</strain>
    </source>
</reference>
<dbReference type="CDD" id="cd21393">
    <property type="entry name" value="sm_acid_XPC-like"/>
    <property type="match status" value="1"/>
</dbReference>
<dbReference type="AlphaFoldDB" id="K1PE66"/>
<sequence>MPPRKGSKQKTEKRTKSTQGNAINNENDIKQVKLSKDRAADYGVNSERRNDSQTVQKPAKRKRGDDKKGNPVRKGETELCRDDKGNINVSKTPGGETSEHNEETNKKGRKRITQSSGKCKDEPKAKIGRRKQAETVEIQRSAKRTRTKKALDTVVDESTIESKIMKEEQTETTGNVKTETVPENDTKNLSVSAKNNRKYLSVTINTDNDVDDVGVMSSTDDGDDDFEPVTKKLKVPLQTNRVERRSAKDQKSIVKESLPISQNVTEKTKKKPVDKAQKKSKDNVNLGTKIKNTRQSKTSSSKKEKTNKHSHDSATESQTPVITKTCPTKSVHSEKATNCHGSAQKIDQSDVMSVLLHMEGGSDMSGPSVPCSRDSGSEEGSVEDSEEDSDWEEVKDLGGSPQKSQIPKDPVEVILEAPNFLKKRKKKGFDWKAYVQRQINRFNKELTEDIHKVHLMCLLMRGRYLNQVCNNPVLRGVALSLVPSEMSKVTVKKFDVSAHTRLMNWFREAVSIDLQLAEDAQSNLVQSLIKGMETRKVANPLEYVLVYLIMIRCLGVKARLVTSLQPLPLKNTKKVENAKKINIKGNPAAIKKPIKSKSDSKTEGKLDTKSKKKGTRGKKPERERKKQKASKPDSVSHASSTLKTKNKNLRKRGSKVRPDSYHDNSDVNDSDEDFEPENVTHRDEVKESLCYTLGVGVGVRTWL</sequence>
<feature type="compositionally biased region" description="Polar residues" evidence="1">
    <location>
        <begin position="17"/>
        <end position="26"/>
    </location>
</feature>
<feature type="region of interest" description="Disordered" evidence="1">
    <location>
        <begin position="358"/>
        <end position="407"/>
    </location>
</feature>
<dbReference type="GO" id="GO:0003697">
    <property type="term" value="F:single-stranded DNA binding"/>
    <property type="evidence" value="ECO:0007669"/>
    <property type="project" value="TreeGrafter"/>
</dbReference>
<feature type="compositionally biased region" description="Basic residues" evidence="1">
    <location>
        <begin position="644"/>
        <end position="655"/>
    </location>
</feature>
<dbReference type="InterPro" id="IPR038765">
    <property type="entry name" value="Papain-like_cys_pep_sf"/>
</dbReference>
<dbReference type="Gene3D" id="3.90.260.10">
    <property type="entry name" value="Transglutaminase-like"/>
    <property type="match status" value="1"/>
</dbReference>
<feature type="region of interest" description="Disordered" evidence="1">
    <location>
        <begin position="1"/>
        <end position="192"/>
    </location>
</feature>
<evidence type="ECO:0000313" key="2">
    <source>
        <dbReference type="EMBL" id="EKC22177.1"/>
    </source>
</evidence>
<protein>
    <submittedName>
        <fullName evidence="2">DNA repair protein complementing XP-C cells-like protein</fullName>
    </submittedName>
</protein>
<feature type="compositionally biased region" description="Polar residues" evidence="1">
    <location>
        <begin position="315"/>
        <end position="330"/>
    </location>
</feature>
<feature type="compositionally biased region" description="Basic and acidic residues" evidence="1">
    <location>
        <begin position="271"/>
        <end position="282"/>
    </location>
</feature>
<feature type="compositionally biased region" description="Basic and acidic residues" evidence="1">
    <location>
        <begin position="97"/>
        <end position="106"/>
    </location>
</feature>
<dbReference type="GO" id="GO:0071942">
    <property type="term" value="C:XPC complex"/>
    <property type="evidence" value="ECO:0007669"/>
    <property type="project" value="TreeGrafter"/>
</dbReference>
<gene>
    <name evidence="2" type="ORF">CGI_10002688</name>
</gene>